<protein>
    <submittedName>
        <fullName evidence="2">Trehalose utilization protein</fullName>
    </submittedName>
</protein>
<dbReference type="PANTHER" id="PTHR40469:SF2">
    <property type="entry name" value="GALACTOSE-BINDING DOMAIN-LIKE SUPERFAMILY PROTEIN"/>
    <property type="match status" value="1"/>
</dbReference>
<dbReference type="Gene3D" id="3.40.50.880">
    <property type="match status" value="1"/>
</dbReference>
<dbReference type="InterPro" id="IPR029062">
    <property type="entry name" value="Class_I_gatase-like"/>
</dbReference>
<name>A0A4P6Q6L5_9ACTN</name>
<feature type="domain" description="ThuA-like" evidence="1">
    <location>
        <begin position="3"/>
        <end position="214"/>
    </location>
</feature>
<dbReference type="EMBL" id="CP036455">
    <property type="protein sequence ID" value="QBI54447.1"/>
    <property type="molecule type" value="Genomic_DNA"/>
</dbReference>
<evidence type="ECO:0000313" key="2">
    <source>
        <dbReference type="EMBL" id="QBI54447.1"/>
    </source>
</evidence>
<organism evidence="2 3">
    <name type="scientific">Streptomonospora litoralis</name>
    <dbReference type="NCBI Taxonomy" id="2498135"/>
    <lineage>
        <taxon>Bacteria</taxon>
        <taxon>Bacillati</taxon>
        <taxon>Actinomycetota</taxon>
        <taxon>Actinomycetes</taxon>
        <taxon>Streptosporangiales</taxon>
        <taxon>Nocardiopsidaceae</taxon>
        <taxon>Streptomonospora</taxon>
    </lineage>
</organism>
<dbReference type="SUPFAM" id="SSF52317">
    <property type="entry name" value="Class I glutamine amidotransferase-like"/>
    <property type="match status" value="1"/>
</dbReference>
<evidence type="ECO:0000313" key="3">
    <source>
        <dbReference type="Proteomes" id="UP000292235"/>
    </source>
</evidence>
<dbReference type="Pfam" id="PF06283">
    <property type="entry name" value="ThuA"/>
    <property type="match status" value="1"/>
</dbReference>
<gene>
    <name evidence="2" type="ORF">EKD16_13325</name>
</gene>
<evidence type="ECO:0000259" key="1">
    <source>
        <dbReference type="Pfam" id="PF06283"/>
    </source>
</evidence>
<proteinExistence type="predicted"/>
<dbReference type="OrthoDB" id="5522149at2"/>
<dbReference type="KEGG" id="strr:EKD16_13325"/>
<dbReference type="InterPro" id="IPR029010">
    <property type="entry name" value="ThuA-like"/>
</dbReference>
<dbReference type="RefSeq" id="WP_131098626.1">
    <property type="nucleotide sequence ID" value="NZ_CP036455.1"/>
</dbReference>
<accession>A0A4P6Q6L5</accession>
<dbReference type="Proteomes" id="UP000292235">
    <property type="component" value="Chromosome"/>
</dbReference>
<reference evidence="2 3" key="1">
    <citation type="submission" date="2019-02" db="EMBL/GenBank/DDBJ databases">
        <authorList>
            <person name="Khodamoradi S."/>
            <person name="Hahnke R.L."/>
            <person name="Kaempfer P."/>
            <person name="Schumann P."/>
            <person name="Rohde M."/>
            <person name="Steinert M."/>
            <person name="Luzhetskyy A."/>
            <person name="Wink J."/>
            <person name="Ruckert C."/>
        </authorList>
    </citation>
    <scope>NUCLEOTIDE SEQUENCE [LARGE SCALE GENOMIC DNA]</scope>
    <source>
        <strain evidence="2 3">M2</strain>
    </source>
</reference>
<keyword evidence="3" id="KW-1185">Reference proteome</keyword>
<dbReference type="PANTHER" id="PTHR40469">
    <property type="entry name" value="SECRETED GLYCOSYL HYDROLASE"/>
    <property type="match status" value="1"/>
</dbReference>
<dbReference type="AlphaFoldDB" id="A0A4P6Q6L5"/>
<sequence>MERVLVFTRTTGYRHDSIPAGVSALRQLGEEHGFAVEATEDPAAFRRGRLSGFGAVVFLSPSGEVLDGAGRAALADHVRTGGGFCGVHAAATAEREWPFYAELVGARFTRHPDIQRAVVHVEDADHPSTAHLGGTWTLTDEWYDFEHDPRADVHVLLSVDEDTYRGGGMGPGHPLAWCRGVGAGRSFYTALGHPARAYDDPDFRTHLLGGIRYAAAW</sequence>